<gene>
    <name evidence="3" type="ORF">NX782_25785</name>
</gene>
<comment type="caution">
    <text evidence="3">The sequence shown here is derived from an EMBL/GenBank/DDBJ whole genome shotgun (WGS) entry which is preliminary data.</text>
</comment>
<dbReference type="PANTHER" id="PTHR16161">
    <property type="entry name" value="TRANSCRIPTIONAL PROTEIN SWT1"/>
    <property type="match status" value="1"/>
</dbReference>
<protein>
    <submittedName>
        <fullName evidence="3">PIN domain-containing protein</fullName>
    </submittedName>
</protein>
<dbReference type="SMART" id="SM00670">
    <property type="entry name" value="PINc"/>
    <property type="match status" value="1"/>
</dbReference>
<feature type="domain" description="PIN" evidence="2">
    <location>
        <begin position="659"/>
        <end position="767"/>
    </location>
</feature>
<dbReference type="InterPro" id="IPR052626">
    <property type="entry name" value="SWT1_Regulator"/>
</dbReference>
<evidence type="ECO:0000313" key="3">
    <source>
        <dbReference type="EMBL" id="MCS0592598.1"/>
    </source>
</evidence>
<reference evidence="3 4" key="1">
    <citation type="submission" date="2022-08" db="EMBL/GenBank/DDBJ databases">
        <title>Reclassification of Massilia species as members of the genera Telluria, Duganella, Pseudoduganella, Mokoshia gen. nov. and Zemynaea gen. nov. using orthogonal and non-orthogonal genome-based approaches.</title>
        <authorList>
            <person name="Bowman J.P."/>
        </authorList>
    </citation>
    <scope>NUCLEOTIDE SEQUENCE [LARGE SCALE GENOMIC DNA]</scope>
    <source>
        <strain evidence="3 4">LMG 28164</strain>
    </source>
</reference>
<evidence type="ECO:0000313" key="4">
    <source>
        <dbReference type="Proteomes" id="UP001205560"/>
    </source>
</evidence>
<name>A0ABT2AEF1_9BURK</name>
<accession>A0ABT2AEF1</accession>
<dbReference type="Pfam" id="PF13638">
    <property type="entry name" value="PIN_4"/>
    <property type="match status" value="1"/>
</dbReference>
<feature type="region of interest" description="Disordered" evidence="1">
    <location>
        <begin position="789"/>
        <end position="811"/>
    </location>
</feature>
<dbReference type="Gene3D" id="3.40.50.1010">
    <property type="entry name" value="5'-nuclease"/>
    <property type="match status" value="1"/>
</dbReference>
<sequence length="811" mass="88646">MTLLTTFKLGVPVLRHRIRVLYATPRTPTPFEAAVLDIVHRFGTDPTYRDWALETVFEELLCVPDPRPLLSATLLELKALGIISATQPFDDSDGLAIGALALTERGKKMAMEKKLLGRQQEQIEEFAYDPLASVRCDERRWAKLSLEAPLLAIPAGDFASAWPEQAFDAHLDRHRPDWYRVDTKIEDRRPDGPAQAAWELVTVEAYIDNGALTWRCERSDVMRHLAQLAPHSTLRSAIIKAIFGVTNTLAEAWPVLDLAPDAVVLPLSRATTLLGQQPRLLVSQHGAFAMSAGPNLTAPGTVRLRHGADLSDLPRARWHINWNASHDGCIVKLAPDVYMGDADIASDTESWRLCRANLMVNGAPAQVALALRMAGTGEAVFDSVATRLLASLDHQETAAGLLLTPYTRAVPALVDALRTRGVGLSLLEAAISWGATLRRLKDKDLPGWNKGMVALFEAALGSCSEDIALEAVPAWCEKLKALALADPKPLVGELLRRVAPLSTAACLAPLLGQARAIAPGFSLPWLPNLYSAPVVKEILDLDSETALAKVLGTANGNSFDNALRELWRHGGQFAKRIGKSFPLAAPVPDTVRKLATGRELPSFRSAVQEWNRQFDEFVQAHGLHEAVQCTRLAAARQVGLDWLAAVDRYIEASGANFEHVFVVDTNALIDCPELPRLLRPTQLLVLPATVIDELDKKKTDPALRERCATAVRHLLAVPPAQKRLETADMSLLPDDFRKSADNRILAVAAKYAGTNTHLVTGDQNLCLKAQVMNISAFGVERFINRPVQRKPAASNAAPRPTHANQKKRTGT</sequence>
<dbReference type="EMBL" id="JANUGX010000053">
    <property type="protein sequence ID" value="MCS0592598.1"/>
    <property type="molecule type" value="Genomic_DNA"/>
</dbReference>
<dbReference type="Proteomes" id="UP001205560">
    <property type="component" value="Unassembled WGS sequence"/>
</dbReference>
<dbReference type="InterPro" id="IPR002716">
    <property type="entry name" value="PIN_dom"/>
</dbReference>
<dbReference type="SUPFAM" id="SSF88723">
    <property type="entry name" value="PIN domain-like"/>
    <property type="match status" value="1"/>
</dbReference>
<evidence type="ECO:0000259" key="2">
    <source>
        <dbReference type="SMART" id="SM00670"/>
    </source>
</evidence>
<keyword evidence="4" id="KW-1185">Reference proteome</keyword>
<dbReference type="PANTHER" id="PTHR16161:SF0">
    <property type="entry name" value="TRANSCRIPTIONAL PROTEIN SWT1"/>
    <property type="match status" value="1"/>
</dbReference>
<dbReference type="InterPro" id="IPR029060">
    <property type="entry name" value="PIN-like_dom_sf"/>
</dbReference>
<evidence type="ECO:0000256" key="1">
    <source>
        <dbReference type="SAM" id="MobiDB-lite"/>
    </source>
</evidence>
<proteinExistence type="predicted"/>
<organism evidence="3 4">
    <name type="scientific">Massilia norwichensis</name>
    <dbReference type="NCBI Taxonomy" id="1442366"/>
    <lineage>
        <taxon>Bacteria</taxon>
        <taxon>Pseudomonadati</taxon>
        <taxon>Pseudomonadota</taxon>
        <taxon>Betaproteobacteria</taxon>
        <taxon>Burkholderiales</taxon>
        <taxon>Oxalobacteraceae</taxon>
        <taxon>Telluria group</taxon>
        <taxon>Massilia</taxon>
    </lineage>
</organism>
<dbReference type="RefSeq" id="WP_258848365.1">
    <property type="nucleotide sequence ID" value="NZ_JANUGX010000053.1"/>
</dbReference>